<dbReference type="EMBL" id="QSCF01000004">
    <property type="protein sequence ID" value="RGX80419.1"/>
    <property type="molecule type" value="Genomic_DNA"/>
</dbReference>
<dbReference type="RefSeq" id="WP_117986700.1">
    <property type="nucleotide sequence ID" value="NZ_CABMFG010000004.1"/>
</dbReference>
<protein>
    <submittedName>
        <fullName evidence="1">Uncharacterized protein</fullName>
    </submittedName>
</protein>
<proteinExistence type="predicted"/>
<comment type="caution">
    <text evidence="1">The sequence shown here is derived from an EMBL/GenBank/DDBJ whole genome shotgun (WGS) entry which is preliminary data.</text>
</comment>
<evidence type="ECO:0000313" key="1">
    <source>
        <dbReference type="EMBL" id="RGX80419.1"/>
    </source>
</evidence>
<dbReference type="AlphaFoldDB" id="A0A413H9R2"/>
<dbReference type="Proteomes" id="UP000286075">
    <property type="component" value="Unassembled WGS sequence"/>
</dbReference>
<gene>
    <name evidence="1" type="ORF">DXA68_04115</name>
</gene>
<reference evidence="1 2" key="1">
    <citation type="submission" date="2018-08" db="EMBL/GenBank/DDBJ databases">
        <title>A genome reference for cultivated species of the human gut microbiota.</title>
        <authorList>
            <person name="Zou Y."/>
            <person name="Xue W."/>
            <person name="Luo G."/>
        </authorList>
    </citation>
    <scope>NUCLEOTIDE SEQUENCE [LARGE SCALE GENOMIC DNA]</scope>
    <source>
        <strain evidence="1 2">OF03-9BH</strain>
    </source>
</reference>
<organism evidence="1 2">
    <name type="scientific">Bacteroides stercorirosoris</name>
    <dbReference type="NCBI Taxonomy" id="871324"/>
    <lineage>
        <taxon>Bacteria</taxon>
        <taxon>Pseudomonadati</taxon>
        <taxon>Bacteroidota</taxon>
        <taxon>Bacteroidia</taxon>
        <taxon>Bacteroidales</taxon>
        <taxon>Bacteroidaceae</taxon>
        <taxon>Bacteroides</taxon>
    </lineage>
</organism>
<evidence type="ECO:0000313" key="2">
    <source>
        <dbReference type="Proteomes" id="UP000286075"/>
    </source>
</evidence>
<name>A0A413H9R2_9BACE</name>
<accession>A0A413H9R2</accession>
<sequence length="82" mass="9584">MEKQEALIINPYTYITLVGGNYLLYNTINGEYIRGNNLNISKILKRLLFTNSQWMYHVPTEDKDTDLSNFILEIKEKNIGDI</sequence>